<evidence type="ECO:0000256" key="3">
    <source>
        <dbReference type="ARBA" id="ARBA00022801"/>
    </source>
</evidence>
<gene>
    <name evidence="7" type="ORF">GCM10009809_07410</name>
</gene>
<accession>A0ABN2IXG0</accession>
<dbReference type="PANTHER" id="PTHR43301">
    <property type="entry name" value="ARABINAN ENDO-1,5-ALPHA-L-ARABINOSIDASE"/>
    <property type="match status" value="1"/>
</dbReference>
<keyword evidence="8" id="KW-1185">Reference proteome</keyword>
<comment type="similarity">
    <text evidence="2 5">Belongs to the glycosyl hydrolase 43 family.</text>
</comment>
<evidence type="ECO:0000256" key="4">
    <source>
        <dbReference type="ARBA" id="ARBA00023295"/>
    </source>
</evidence>
<evidence type="ECO:0000313" key="8">
    <source>
        <dbReference type="Proteomes" id="UP001501138"/>
    </source>
</evidence>
<dbReference type="Gene3D" id="2.115.10.20">
    <property type="entry name" value="Glycosyl hydrolase domain, family 43"/>
    <property type="match status" value="1"/>
</dbReference>
<evidence type="ECO:0000256" key="5">
    <source>
        <dbReference type="RuleBase" id="RU361187"/>
    </source>
</evidence>
<dbReference type="PANTHER" id="PTHR43301:SF3">
    <property type="entry name" value="ARABINAN ENDO-1,5-ALPHA-L-ARABINOSIDASE A-RELATED"/>
    <property type="match status" value="1"/>
</dbReference>
<evidence type="ECO:0000256" key="6">
    <source>
        <dbReference type="SAM" id="MobiDB-lite"/>
    </source>
</evidence>
<comment type="caution">
    <text evidence="7">The sequence shown here is derived from an EMBL/GenBank/DDBJ whole genome shotgun (WGS) entry which is preliminary data.</text>
</comment>
<evidence type="ECO:0000313" key="7">
    <source>
        <dbReference type="EMBL" id="GAA1713739.1"/>
    </source>
</evidence>
<dbReference type="EMBL" id="BAAAPM010000003">
    <property type="protein sequence ID" value="GAA1713739.1"/>
    <property type="molecule type" value="Genomic_DNA"/>
</dbReference>
<comment type="pathway">
    <text evidence="1">Glycan metabolism; L-arabinan degradation.</text>
</comment>
<proteinExistence type="inferred from homology"/>
<dbReference type="InterPro" id="IPR023296">
    <property type="entry name" value="Glyco_hydro_beta-prop_sf"/>
</dbReference>
<sequence>MTDELLDGPTAPPVEAPAAPADDRVDDGVDDREAPADLDAWGGRHAHDPTIVRDDDGTYWCFSTDARYDGPVRGGVQVRRSTDLVRWDFHGWALDGVPGPAAAWSGAEGLWAPEVVRVGPAGDGAWRMYYSASTFGSRRSAIGLATAPHPRGPWADRGLVVASEHHDPPAGAGHPNAIDANVVVDGERHWLVYGSFFGGLHVLPLDPATGLVADYAAASAVPGGLTAHPGTLLARRAPHVDNGAVEGAFALPRPGGGWALLVSYDSLASSYHLRAAVADAVTGPFVDRAGRALTDTAAEPWSVGVPVLTGHRFAGGPGILAPGHASVLTEPAGGERPGRQLLVHHVRDADAPTAHRLQVRRLVWTHDAWPLVSPQPWAGDAREQDDEDAWPSDVAALAGTWEVLRPGADPTRVQAGAVVPLDVGADARALGRGRFAWTSPDGAAVSAVVHPGWDAVRDRATLCLSTLDDAGRTLLATRLTEEVRP</sequence>
<dbReference type="Proteomes" id="UP001501138">
    <property type="component" value="Unassembled WGS sequence"/>
</dbReference>
<dbReference type="RefSeq" id="WP_344245806.1">
    <property type="nucleotide sequence ID" value="NZ_BAAAPM010000003.1"/>
</dbReference>
<feature type="compositionally biased region" description="Basic and acidic residues" evidence="6">
    <location>
        <begin position="21"/>
        <end position="35"/>
    </location>
</feature>
<dbReference type="CDD" id="cd08998">
    <property type="entry name" value="GH43_Arb43a-like"/>
    <property type="match status" value="1"/>
</dbReference>
<dbReference type="Pfam" id="PF04616">
    <property type="entry name" value="Glyco_hydro_43"/>
    <property type="match status" value="1"/>
</dbReference>
<evidence type="ECO:0000256" key="1">
    <source>
        <dbReference type="ARBA" id="ARBA00004834"/>
    </source>
</evidence>
<organism evidence="7 8">
    <name type="scientific">Isoptericola hypogeus</name>
    <dbReference type="NCBI Taxonomy" id="300179"/>
    <lineage>
        <taxon>Bacteria</taxon>
        <taxon>Bacillati</taxon>
        <taxon>Actinomycetota</taxon>
        <taxon>Actinomycetes</taxon>
        <taxon>Micrococcales</taxon>
        <taxon>Promicromonosporaceae</taxon>
        <taxon>Isoptericola</taxon>
    </lineage>
</organism>
<evidence type="ECO:0000256" key="2">
    <source>
        <dbReference type="ARBA" id="ARBA00009865"/>
    </source>
</evidence>
<keyword evidence="3 5" id="KW-0378">Hydrolase</keyword>
<keyword evidence="4 5" id="KW-0326">Glycosidase</keyword>
<protein>
    <submittedName>
        <fullName evidence="7">Arabinan endo-1,5-alpha-L-arabinosidase</fullName>
    </submittedName>
</protein>
<reference evidence="7 8" key="1">
    <citation type="journal article" date="2019" name="Int. J. Syst. Evol. Microbiol.">
        <title>The Global Catalogue of Microorganisms (GCM) 10K type strain sequencing project: providing services to taxonomists for standard genome sequencing and annotation.</title>
        <authorList>
            <consortium name="The Broad Institute Genomics Platform"/>
            <consortium name="The Broad Institute Genome Sequencing Center for Infectious Disease"/>
            <person name="Wu L."/>
            <person name="Ma J."/>
        </authorList>
    </citation>
    <scope>NUCLEOTIDE SEQUENCE [LARGE SCALE GENOMIC DNA]</scope>
    <source>
        <strain evidence="7 8">JCM 15589</strain>
    </source>
</reference>
<dbReference type="InterPro" id="IPR050727">
    <property type="entry name" value="GH43_arabinanases"/>
</dbReference>
<dbReference type="InterPro" id="IPR006710">
    <property type="entry name" value="Glyco_hydro_43"/>
</dbReference>
<feature type="region of interest" description="Disordered" evidence="6">
    <location>
        <begin position="1"/>
        <end position="46"/>
    </location>
</feature>
<name>A0ABN2IXG0_9MICO</name>
<dbReference type="SUPFAM" id="SSF75005">
    <property type="entry name" value="Arabinanase/levansucrase/invertase"/>
    <property type="match status" value="1"/>
</dbReference>